<feature type="chain" id="PRO_5046460297" description="F-box domain-containing protein" evidence="1">
    <location>
        <begin position="24"/>
        <end position="399"/>
    </location>
</feature>
<comment type="caution">
    <text evidence="3">The sequence shown here is derived from an EMBL/GenBank/DDBJ whole genome shotgun (WGS) entry which is preliminary data.</text>
</comment>
<proteinExistence type="predicted"/>
<dbReference type="Gene3D" id="1.20.1280.50">
    <property type="match status" value="1"/>
</dbReference>
<dbReference type="Pfam" id="PF12937">
    <property type="entry name" value="F-box-like"/>
    <property type="match status" value="1"/>
</dbReference>
<gene>
    <name evidence="3" type="ORF">HGRIS_009011</name>
</gene>
<name>A0ABR3J0A6_9AGAR</name>
<dbReference type="PROSITE" id="PS50181">
    <property type="entry name" value="FBOX"/>
    <property type="match status" value="1"/>
</dbReference>
<dbReference type="InterPro" id="IPR036047">
    <property type="entry name" value="F-box-like_dom_sf"/>
</dbReference>
<protein>
    <recommendedName>
        <fullName evidence="2">F-box domain-containing protein</fullName>
    </recommendedName>
</protein>
<evidence type="ECO:0000313" key="4">
    <source>
        <dbReference type="Proteomes" id="UP001556367"/>
    </source>
</evidence>
<reference evidence="4" key="1">
    <citation type="submission" date="2024-06" db="EMBL/GenBank/DDBJ databases">
        <title>Multi-omics analyses provide insights into the biosynthesis of the anticancer antibiotic pleurotin in Hohenbuehelia grisea.</title>
        <authorList>
            <person name="Weaver J.A."/>
            <person name="Alberti F."/>
        </authorList>
    </citation>
    <scope>NUCLEOTIDE SEQUENCE [LARGE SCALE GENOMIC DNA]</scope>
    <source>
        <strain evidence="4">T-177</strain>
    </source>
</reference>
<sequence>MLQLICCFFIAFLFLRRFKFSNSRQLLRLKHDHLPYLPSEVWDVVFHHLSVKELVYVEQASRYLRAQVNNRYVWSRVLVDILQVKPLPFHVDPYAMTIQELKSMAIRAFKLHQIPSSPSTPRFIYCATHPGNISAAYMFPSGRFVTLDDDGCLKLFSVNSGLLMDSVPALEECPKMRAFNKFTPVQGSMTSSYLIHCVNYFRYVLLSFLFCSNVSVSPSSIYPAIRKSMVRLYAVTENFKPVLDLTCMHWIISCSASDHNCAYAWAGPQSQLYIQLHPTRGRSCIPAGGCRIQLCGHEIEEFVYDIPRPYTISLLTDECLVLANRLCICAYRIPIDLVDDMVLLPFWKHVPPTPYRKHDPYVTAIPPTPGQHNQLRFTLYNAGTVHIIQISPTPMMRKY</sequence>
<evidence type="ECO:0000259" key="2">
    <source>
        <dbReference type="PROSITE" id="PS50181"/>
    </source>
</evidence>
<keyword evidence="1" id="KW-0732">Signal</keyword>
<dbReference type="InterPro" id="IPR001810">
    <property type="entry name" value="F-box_dom"/>
</dbReference>
<dbReference type="InterPro" id="IPR036322">
    <property type="entry name" value="WD40_repeat_dom_sf"/>
</dbReference>
<dbReference type="Proteomes" id="UP001556367">
    <property type="component" value="Unassembled WGS sequence"/>
</dbReference>
<feature type="domain" description="F-box" evidence="2">
    <location>
        <begin position="31"/>
        <end position="77"/>
    </location>
</feature>
<dbReference type="SUPFAM" id="SSF50978">
    <property type="entry name" value="WD40 repeat-like"/>
    <property type="match status" value="1"/>
</dbReference>
<evidence type="ECO:0000256" key="1">
    <source>
        <dbReference type="SAM" id="SignalP"/>
    </source>
</evidence>
<accession>A0ABR3J0A6</accession>
<evidence type="ECO:0000313" key="3">
    <source>
        <dbReference type="EMBL" id="KAL0948900.1"/>
    </source>
</evidence>
<dbReference type="EMBL" id="JASNQZ010000012">
    <property type="protein sequence ID" value="KAL0948900.1"/>
    <property type="molecule type" value="Genomic_DNA"/>
</dbReference>
<organism evidence="3 4">
    <name type="scientific">Hohenbuehelia grisea</name>
    <dbReference type="NCBI Taxonomy" id="104357"/>
    <lineage>
        <taxon>Eukaryota</taxon>
        <taxon>Fungi</taxon>
        <taxon>Dikarya</taxon>
        <taxon>Basidiomycota</taxon>
        <taxon>Agaricomycotina</taxon>
        <taxon>Agaricomycetes</taxon>
        <taxon>Agaricomycetidae</taxon>
        <taxon>Agaricales</taxon>
        <taxon>Pleurotineae</taxon>
        <taxon>Pleurotaceae</taxon>
        <taxon>Hohenbuehelia</taxon>
    </lineage>
</organism>
<keyword evidence="4" id="KW-1185">Reference proteome</keyword>
<feature type="signal peptide" evidence="1">
    <location>
        <begin position="1"/>
        <end position="23"/>
    </location>
</feature>
<dbReference type="SUPFAM" id="SSF81383">
    <property type="entry name" value="F-box domain"/>
    <property type="match status" value="1"/>
</dbReference>